<dbReference type="AlphaFoldDB" id="A0A939EW47"/>
<dbReference type="Proteomes" id="UP000664144">
    <property type="component" value="Unassembled WGS sequence"/>
</dbReference>
<reference evidence="1" key="1">
    <citation type="submission" date="2021-03" db="EMBL/GenBank/DDBJ databases">
        <authorList>
            <person name="Kim M.K."/>
        </authorList>
    </citation>
    <scope>NUCLEOTIDE SEQUENCE</scope>
    <source>
        <strain evidence="1">BT186</strain>
    </source>
</reference>
<sequence length="201" mass="22408">MSASAALAAPPDTIARPQFRHAAYVGVHSAEYGGGSHYASLNYEWWLSPRVSVRAGIGGVHRSYPVYTEVFDPVTGRVSYEEVGQHRYNSLLLTSQVRYFLWPARRPAAGLFVGAGLQLVFEEFQQPRTSYSNYVSDIQVHVPLSTRIGYQLRKGRWLLSGSTGLDFTRRDEVQFDPQRPGQGGREVHVTAGSDLQVGFLF</sequence>
<gene>
    <name evidence="1" type="ORF">J0X19_11225</name>
</gene>
<proteinExistence type="predicted"/>
<evidence type="ECO:0000313" key="2">
    <source>
        <dbReference type="Proteomes" id="UP000664144"/>
    </source>
</evidence>
<name>A0A939EW47_9BACT</name>
<evidence type="ECO:0000313" key="1">
    <source>
        <dbReference type="EMBL" id="MBO0358518.1"/>
    </source>
</evidence>
<accession>A0A939EW47</accession>
<dbReference type="EMBL" id="JAFLQZ010000006">
    <property type="protein sequence ID" value="MBO0358518.1"/>
    <property type="molecule type" value="Genomic_DNA"/>
</dbReference>
<keyword evidence="2" id="KW-1185">Reference proteome</keyword>
<organism evidence="1 2">
    <name type="scientific">Hymenobacter telluris</name>
    <dbReference type="NCBI Taxonomy" id="2816474"/>
    <lineage>
        <taxon>Bacteria</taxon>
        <taxon>Pseudomonadati</taxon>
        <taxon>Bacteroidota</taxon>
        <taxon>Cytophagia</taxon>
        <taxon>Cytophagales</taxon>
        <taxon>Hymenobacteraceae</taxon>
        <taxon>Hymenobacter</taxon>
    </lineage>
</organism>
<protein>
    <submittedName>
        <fullName evidence="1">Uncharacterized protein</fullName>
    </submittedName>
</protein>
<comment type="caution">
    <text evidence="1">The sequence shown here is derived from an EMBL/GenBank/DDBJ whole genome shotgun (WGS) entry which is preliminary data.</text>
</comment>